<dbReference type="Proteomes" id="UP000197277">
    <property type="component" value="Unassembled WGS sequence"/>
</dbReference>
<organism evidence="2 3">
    <name type="scientific">Hymenobacter amundsenii</name>
    <dbReference type="NCBI Taxonomy" id="2006685"/>
    <lineage>
        <taxon>Bacteria</taxon>
        <taxon>Pseudomonadati</taxon>
        <taxon>Bacteroidota</taxon>
        <taxon>Cytophagia</taxon>
        <taxon>Cytophagales</taxon>
        <taxon>Hymenobacteraceae</taxon>
        <taxon>Hymenobacter</taxon>
    </lineage>
</organism>
<feature type="chain" id="PRO_5013054853" description="Lipoprotein" evidence="1">
    <location>
        <begin position="33"/>
        <end position="202"/>
    </location>
</feature>
<dbReference type="PROSITE" id="PS51257">
    <property type="entry name" value="PROKAR_LIPOPROTEIN"/>
    <property type="match status" value="1"/>
</dbReference>
<evidence type="ECO:0000313" key="3">
    <source>
        <dbReference type="Proteomes" id="UP000197277"/>
    </source>
</evidence>
<evidence type="ECO:0000313" key="2">
    <source>
        <dbReference type="EMBL" id="OWP61533.1"/>
    </source>
</evidence>
<dbReference type="AlphaFoldDB" id="A0A246FG64"/>
<accession>A0A246FG64</accession>
<name>A0A246FG64_9BACT</name>
<dbReference type="EMBL" id="NIRR01000057">
    <property type="protein sequence ID" value="OWP61533.1"/>
    <property type="molecule type" value="Genomic_DNA"/>
</dbReference>
<proteinExistence type="predicted"/>
<comment type="caution">
    <text evidence="2">The sequence shown here is derived from an EMBL/GenBank/DDBJ whole genome shotgun (WGS) entry which is preliminary data.</text>
</comment>
<keyword evidence="3" id="KW-1185">Reference proteome</keyword>
<keyword evidence="1" id="KW-0732">Signal</keyword>
<reference evidence="2 3" key="1">
    <citation type="submission" date="2017-06" db="EMBL/GenBank/DDBJ databases">
        <title>Hymenobacter amundsenii sp. nov. isolated from regoliths in Antarctica.</title>
        <authorList>
            <person name="Sedlacek I."/>
            <person name="Kralova S."/>
            <person name="Pantucek R."/>
            <person name="Svec P."/>
            <person name="Holochova P."/>
            <person name="Stankova E."/>
            <person name="Vrbovska V."/>
            <person name="Busse H.-J."/>
        </authorList>
    </citation>
    <scope>NUCLEOTIDE SEQUENCE [LARGE SCALE GENOMIC DNA]</scope>
    <source>
        <strain evidence="2 3">CCM 8682</strain>
    </source>
</reference>
<evidence type="ECO:0008006" key="4">
    <source>
        <dbReference type="Google" id="ProtNLM"/>
    </source>
</evidence>
<evidence type="ECO:0000256" key="1">
    <source>
        <dbReference type="SAM" id="SignalP"/>
    </source>
</evidence>
<sequence length="202" mass="21375">MLLPMRRLFMPCALLFLANGLLLAGCSSPNSTAPSAADAVKTATAPPPAFPFGGKVDSLNGIAGHTFGEPLSAFTDLRLLPPTPGVPVGPTRTYTYEGTNGWFGKHRAQVPSQLYTFLDGKFYAFVALGDPTVLRPEATFLLGPGQAQGANQFFWDGAQARAVYAENTMGLGREGRLDVLSKSMEAALAAKQQAQLKADNAQ</sequence>
<gene>
    <name evidence="2" type="ORF">CDA63_18895</name>
</gene>
<feature type="signal peptide" evidence="1">
    <location>
        <begin position="1"/>
        <end position="32"/>
    </location>
</feature>
<protein>
    <recommendedName>
        <fullName evidence="4">Lipoprotein</fullName>
    </recommendedName>
</protein>